<feature type="domain" description="3-keto-alpha-glucoside-1,2-lyase/3-keto-2-hydroxy-glucal hydratase" evidence="2">
    <location>
        <begin position="434"/>
        <end position="600"/>
    </location>
</feature>
<protein>
    <submittedName>
        <fullName evidence="3">Family 16 glycoside hydrolase</fullName>
    </submittedName>
</protein>
<dbReference type="EMBL" id="JBHRZH010000030">
    <property type="protein sequence ID" value="MFC3764628.1"/>
    <property type="molecule type" value="Genomic_DNA"/>
</dbReference>
<proteinExistence type="predicted"/>
<evidence type="ECO:0000313" key="3">
    <source>
        <dbReference type="EMBL" id="MFC3764628.1"/>
    </source>
</evidence>
<accession>A0ABV7YIC3</accession>
<dbReference type="InterPro" id="IPR036278">
    <property type="entry name" value="Sialidase_sf"/>
</dbReference>
<keyword evidence="1" id="KW-0732">Signal</keyword>
<dbReference type="PANTHER" id="PTHR38792:SF3">
    <property type="entry name" value="BNR_ASP-BOX REPEAT DOMAIN PROTEIN (AFU_ORTHOLOGUE AFUA_7G06430)-RELATED"/>
    <property type="match status" value="1"/>
</dbReference>
<feature type="signal peptide" evidence="1">
    <location>
        <begin position="1"/>
        <end position="30"/>
    </location>
</feature>
<keyword evidence="4" id="KW-1185">Reference proteome</keyword>
<keyword evidence="3" id="KW-0378">Hydrolase</keyword>
<dbReference type="GO" id="GO:0016787">
    <property type="term" value="F:hydrolase activity"/>
    <property type="evidence" value="ECO:0007669"/>
    <property type="project" value="UniProtKB-KW"/>
</dbReference>
<evidence type="ECO:0000256" key="1">
    <source>
        <dbReference type="SAM" id="SignalP"/>
    </source>
</evidence>
<dbReference type="Proteomes" id="UP001595699">
    <property type="component" value="Unassembled WGS sequence"/>
</dbReference>
<evidence type="ECO:0000313" key="4">
    <source>
        <dbReference type="Proteomes" id="UP001595699"/>
    </source>
</evidence>
<dbReference type="CDD" id="cd15482">
    <property type="entry name" value="Sialidase_non-viral"/>
    <property type="match status" value="1"/>
</dbReference>
<dbReference type="Pfam" id="PF06439">
    <property type="entry name" value="3keto-disac_hyd"/>
    <property type="match status" value="1"/>
</dbReference>
<sequence>MSSFLGRRLGVLLALVLVATLGWSPGVANANTVGDVLYQVTPGVDNVTYARVIRLAHSGAANGRLLATFEYGVNVNAEAKVPVRQSLDDGQTWTTLAQVADGGTGSAHPSHSIYQPVIYELPQQVGAYPAGTLLLTANVIGRDNSTNFQLWRSTDHGVTWSFVSTYQYARNADVGGDDPGIWEPFLSVNGDGKLVAFFADERQRATHSQFVGHIVSNDGGDTWSAKPDGSLNYAPGLVKDVATSITAERPGMPTVAKLPNGSYVLAYEICVSRSGRVACEAYLKKSTDGGATWGTGPADQGTFVQTTDGRYLGSSPFVAWSPGGGPNGQLMMAGMHVRHSDDNAFALEDHEAVFVNTNNGDGAWSWFPAPLQIQSGGAGSLSNYSPSLLPSVDGRDVRYTAPSYVSGQPKSERTKSANAGVLPYTAPWSANEQKGWKHYGGSWQLSSGVLSETSGANGSKSIAGSTGWGNYVIEADVRRDSAGPASNAGLLFRVSDPAIGADALRGYFFGIGDGATQLGRMNHNWTPLTSGTIAGGSPVGTWVHLRVEVRGCIITATAKRVDDPNPSPPTKGYIDTNCPTAGAVGLRTFDGKASWRNLTVTPL</sequence>
<dbReference type="PANTHER" id="PTHR38792">
    <property type="entry name" value="BNR/ASP-BOX REPEAT DOMAIN PROTEIN (AFU_ORTHOLOGUE AFUA_7G06430)-RELATED"/>
    <property type="match status" value="1"/>
</dbReference>
<dbReference type="RefSeq" id="WP_205116332.1">
    <property type="nucleotide sequence ID" value="NZ_JAFBCM010000001.1"/>
</dbReference>
<feature type="chain" id="PRO_5046556084" evidence="1">
    <location>
        <begin position="31"/>
        <end position="603"/>
    </location>
</feature>
<name>A0ABV7YIC3_9ACTN</name>
<dbReference type="SUPFAM" id="SSF50939">
    <property type="entry name" value="Sialidases"/>
    <property type="match status" value="1"/>
</dbReference>
<evidence type="ECO:0000259" key="2">
    <source>
        <dbReference type="Pfam" id="PF06439"/>
    </source>
</evidence>
<gene>
    <name evidence="3" type="ORF">ACFOUW_27570</name>
</gene>
<organism evidence="3 4">
    <name type="scientific">Tenggerimyces flavus</name>
    <dbReference type="NCBI Taxonomy" id="1708749"/>
    <lineage>
        <taxon>Bacteria</taxon>
        <taxon>Bacillati</taxon>
        <taxon>Actinomycetota</taxon>
        <taxon>Actinomycetes</taxon>
        <taxon>Propionibacteriales</taxon>
        <taxon>Nocardioidaceae</taxon>
        <taxon>Tenggerimyces</taxon>
    </lineage>
</organism>
<reference evidence="4" key="1">
    <citation type="journal article" date="2019" name="Int. J. Syst. Evol. Microbiol.">
        <title>The Global Catalogue of Microorganisms (GCM) 10K type strain sequencing project: providing services to taxonomists for standard genome sequencing and annotation.</title>
        <authorList>
            <consortium name="The Broad Institute Genomics Platform"/>
            <consortium name="The Broad Institute Genome Sequencing Center for Infectious Disease"/>
            <person name="Wu L."/>
            <person name="Ma J."/>
        </authorList>
    </citation>
    <scope>NUCLEOTIDE SEQUENCE [LARGE SCALE GENOMIC DNA]</scope>
    <source>
        <strain evidence="4">CGMCC 4.7241</strain>
    </source>
</reference>
<comment type="caution">
    <text evidence="3">The sequence shown here is derived from an EMBL/GenBank/DDBJ whole genome shotgun (WGS) entry which is preliminary data.</text>
</comment>
<dbReference type="Gene3D" id="2.60.120.560">
    <property type="entry name" value="Exo-inulinase, domain 1"/>
    <property type="match status" value="1"/>
</dbReference>
<dbReference type="Gene3D" id="2.120.10.10">
    <property type="match status" value="1"/>
</dbReference>
<dbReference type="InterPro" id="IPR010496">
    <property type="entry name" value="AL/BT2_dom"/>
</dbReference>